<feature type="domain" description="HTH cro/C1-type" evidence="1">
    <location>
        <begin position="188"/>
        <end position="245"/>
    </location>
</feature>
<reference evidence="2" key="1">
    <citation type="submission" date="2019-08" db="EMBL/GenBank/DDBJ databases">
        <authorList>
            <person name="Kucharzyk K."/>
            <person name="Murdoch R.W."/>
            <person name="Higgins S."/>
            <person name="Loffler F."/>
        </authorList>
    </citation>
    <scope>NUCLEOTIDE SEQUENCE</scope>
</reference>
<proteinExistence type="predicted"/>
<evidence type="ECO:0000313" key="2">
    <source>
        <dbReference type="EMBL" id="MPM86802.1"/>
    </source>
</evidence>
<dbReference type="Gene3D" id="1.10.260.40">
    <property type="entry name" value="lambda repressor-like DNA-binding domains"/>
    <property type="match status" value="1"/>
</dbReference>
<dbReference type="PROSITE" id="PS50943">
    <property type="entry name" value="HTH_CROC1"/>
    <property type="match status" value="1"/>
</dbReference>
<dbReference type="CDD" id="cd00093">
    <property type="entry name" value="HTH_XRE"/>
    <property type="match status" value="1"/>
</dbReference>
<name>A0A645DE05_9ZZZZ</name>
<dbReference type="SUPFAM" id="SSF47413">
    <property type="entry name" value="lambda repressor-like DNA-binding domains"/>
    <property type="match status" value="1"/>
</dbReference>
<protein>
    <recommendedName>
        <fullName evidence="1">HTH cro/C1-type domain-containing protein</fullName>
    </recommendedName>
</protein>
<dbReference type="AlphaFoldDB" id="A0A645DE05"/>
<accession>A0A645DE05</accession>
<dbReference type="Pfam" id="PF01381">
    <property type="entry name" value="HTH_3"/>
    <property type="match status" value="1"/>
</dbReference>
<dbReference type="InterPro" id="IPR010982">
    <property type="entry name" value="Lambda_DNA-bd_dom_sf"/>
</dbReference>
<dbReference type="EMBL" id="VSSQ01034754">
    <property type="protein sequence ID" value="MPM86802.1"/>
    <property type="molecule type" value="Genomic_DNA"/>
</dbReference>
<organism evidence="2">
    <name type="scientific">bioreactor metagenome</name>
    <dbReference type="NCBI Taxonomy" id="1076179"/>
    <lineage>
        <taxon>unclassified sequences</taxon>
        <taxon>metagenomes</taxon>
        <taxon>ecological metagenomes</taxon>
    </lineage>
</organism>
<comment type="caution">
    <text evidence="2">The sequence shown here is derived from an EMBL/GenBank/DDBJ whole genome shotgun (WGS) entry which is preliminary data.</text>
</comment>
<dbReference type="GO" id="GO:0003677">
    <property type="term" value="F:DNA binding"/>
    <property type="evidence" value="ECO:0007669"/>
    <property type="project" value="InterPro"/>
</dbReference>
<dbReference type="InterPro" id="IPR001387">
    <property type="entry name" value="Cro/C1-type_HTH"/>
</dbReference>
<dbReference type="SMART" id="SM00530">
    <property type="entry name" value="HTH_XRE"/>
    <property type="match status" value="1"/>
</dbReference>
<evidence type="ECO:0000259" key="1">
    <source>
        <dbReference type="PROSITE" id="PS50943"/>
    </source>
</evidence>
<sequence>MEVFEGRKNEQTDIISRLAGNYFQTGMTSSGKEFCQMTNAYDKQYLDDAMRNLGEAMDFAKNVCHVELDDFFGMFITSGIAAQFGKGVPKYVSGMSGTELVLEVLRKVGISIDSTKIQVDCACSPEYWCGWVLAYFQWFTGRPFQNIHDVISMREIEQLYPALHEASEERFVDAVNRIIAKKALPTRLQARRKGCGFTQKALSEKSGVNLRTLQQYELRAKDINKAAAGTLRSLAQVLSCKIEDLLEFDCLE</sequence>
<gene>
    <name evidence="2" type="ORF">SDC9_133894</name>
</gene>